<evidence type="ECO:0000256" key="1">
    <source>
        <dbReference type="SAM" id="MobiDB-lite"/>
    </source>
</evidence>
<name>A0A538TUX3_UNCEI</name>
<organism evidence="3 4">
    <name type="scientific">Eiseniibacteriota bacterium</name>
    <dbReference type="NCBI Taxonomy" id="2212470"/>
    <lineage>
        <taxon>Bacteria</taxon>
        <taxon>Candidatus Eiseniibacteriota</taxon>
    </lineage>
</organism>
<evidence type="ECO:0000259" key="2">
    <source>
        <dbReference type="Pfam" id="PF01927"/>
    </source>
</evidence>
<sequence length="241" mass="26904">MRAPIVLPSRPISRPDTSRDEPRCVSGPHPDTTSGSARGKRWAGTIDGSLAGRWGTPRRRVMNSNRQRAFGQGAEASSSWTRFLTDTSLEHLARKLRLLGYDVVTIRGARLEELLEAARRERRIVLTQSARHPARYADVAVITVPRGDPGPALRLLVAMHAPAGEPFSRCMVCNEPLQRRTAFEARGEVPGRVLRTARGLTYCPQCGRWYWEGSHVDRLRAWLEGALGRPLPRRDPSEENG</sequence>
<dbReference type="AlphaFoldDB" id="A0A538TUX3"/>
<dbReference type="PANTHER" id="PTHR39081">
    <property type="entry name" value="MUT7-C DOMAIN-CONTAINING PROTEIN"/>
    <property type="match status" value="1"/>
</dbReference>
<evidence type="ECO:0000313" key="4">
    <source>
        <dbReference type="Proteomes" id="UP000316609"/>
    </source>
</evidence>
<comment type="caution">
    <text evidence="3">The sequence shown here is derived from an EMBL/GenBank/DDBJ whole genome shotgun (WGS) entry which is preliminary data.</text>
</comment>
<dbReference type="PANTHER" id="PTHR39081:SF1">
    <property type="entry name" value="MUT7-C RNASE DOMAIN-CONTAINING PROTEIN"/>
    <property type="match status" value="1"/>
</dbReference>
<feature type="domain" description="Mut7-C RNAse" evidence="2">
    <location>
        <begin position="81"/>
        <end position="221"/>
    </location>
</feature>
<protein>
    <recommendedName>
        <fullName evidence="2">Mut7-C RNAse domain-containing protein</fullName>
    </recommendedName>
</protein>
<accession>A0A538TUX3</accession>
<reference evidence="3 4" key="1">
    <citation type="journal article" date="2019" name="Nat. Microbiol.">
        <title>Mediterranean grassland soil C-N compound turnover is dependent on rainfall and depth, and is mediated by genomically divergent microorganisms.</title>
        <authorList>
            <person name="Diamond S."/>
            <person name="Andeer P.F."/>
            <person name="Li Z."/>
            <person name="Crits-Christoph A."/>
            <person name="Burstein D."/>
            <person name="Anantharaman K."/>
            <person name="Lane K.R."/>
            <person name="Thomas B.C."/>
            <person name="Pan C."/>
            <person name="Northen T.R."/>
            <person name="Banfield J.F."/>
        </authorList>
    </citation>
    <scope>NUCLEOTIDE SEQUENCE [LARGE SCALE GENOMIC DNA]</scope>
    <source>
        <strain evidence="3">WS_8</strain>
    </source>
</reference>
<dbReference type="InterPro" id="IPR002782">
    <property type="entry name" value="Mut7-C_RNAse_dom"/>
</dbReference>
<dbReference type="Proteomes" id="UP000316609">
    <property type="component" value="Unassembled WGS sequence"/>
</dbReference>
<evidence type="ECO:0000313" key="3">
    <source>
        <dbReference type="EMBL" id="TMQ67436.1"/>
    </source>
</evidence>
<dbReference type="Pfam" id="PF01927">
    <property type="entry name" value="Mut7-C"/>
    <property type="match status" value="1"/>
</dbReference>
<dbReference type="EMBL" id="VBOY01000039">
    <property type="protein sequence ID" value="TMQ67436.1"/>
    <property type="molecule type" value="Genomic_DNA"/>
</dbReference>
<proteinExistence type="predicted"/>
<gene>
    <name evidence="3" type="ORF">E6K78_04870</name>
</gene>
<feature type="region of interest" description="Disordered" evidence="1">
    <location>
        <begin position="1"/>
        <end position="42"/>
    </location>
</feature>